<keyword evidence="1" id="KW-0812">Transmembrane</keyword>
<protein>
    <submittedName>
        <fullName evidence="2">Uncharacterized protein</fullName>
    </submittedName>
</protein>
<dbReference type="AlphaFoldDB" id="A0A0A9DD55"/>
<proteinExistence type="predicted"/>
<name>A0A0A9DD55_ARUDO</name>
<keyword evidence="1" id="KW-0472">Membrane</keyword>
<dbReference type="EMBL" id="GBRH01216223">
    <property type="protein sequence ID" value="JAD81672.1"/>
    <property type="molecule type" value="Transcribed_RNA"/>
</dbReference>
<sequence length="39" mass="4585">MLCHTVHLMQCWLISCGFLMMRGSCLLYGINHCFHLWKG</sequence>
<reference evidence="2" key="1">
    <citation type="submission" date="2014-09" db="EMBL/GenBank/DDBJ databases">
        <authorList>
            <person name="Magalhaes I.L.F."/>
            <person name="Oliveira U."/>
            <person name="Santos F.R."/>
            <person name="Vidigal T.H.D.A."/>
            <person name="Brescovit A.D."/>
            <person name="Santos A.J."/>
        </authorList>
    </citation>
    <scope>NUCLEOTIDE SEQUENCE</scope>
    <source>
        <tissue evidence="2">Shoot tissue taken approximately 20 cm above the soil surface</tissue>
    </source>
</reference>
<evidence type="ECO:0000256" key="1">
    <source>
        <dbReference type="SAM" id="Phobius"/>
    </source>
</evidence>
<evidence type="ECO:0000313" key="2">
    <source>
        <dbReference type="EMBL" id="JAD81672.1"/>
    </source>
</evidence>
<feature type="transmembrane region" description="Helical" evidence="1">
    <location>
        <begin position="12"/>
        <end position="30"/>
    </location>
</feature>
<accession>A0A0A9DD55</accession>
<organism evidence="2">
    <name type="scientific">Arundo donax</name>
    <name type="common">Giant reed</name>
    <name type="synonym">Donax arundinaceus</name>
    <dbReference type="NCBI Taxonomy" id="35708"/>
    <lineage>
        <taxon>Eukaryota</taxon>
        <taxon>Viridiplantae</taxon>
        <taxon>Streptophyta</taxon>
        <taxon>Embryophyta</taxon>
        <taxon>Tracheophyta</taxon>
        <taxon>Spermatophyta</taxon>
        <taxon>Magnoliopsida</taxon>
        <taxon>Liliopsida</taxon>
        <taxon>Poales</taxon>
        <taxon>Poaceae</taxon>
        <taxon>PACMAD clade</taxon>
        <taxon>Arundinoideae</taxon>
        <taxon>Arundineae</taxon>
        <taxon>Arundo</taxon>
    </lineage>
</organism>
<reference evidence="2" key="2">
    <citation type="journal article" date="2015" name="Data Brief">
        <title>Shoot transcriptome of the giant reed, Arundo donax.</title>
        <authorList>
            <person name="Barrero R.A."/>
            <person name="Guerrero F.D."/>
            <person name="Moolhuijzen P."/>
            <person name="Goolsby J.A."/>
            <person name="Tidwell J."/>
            <person name="Bellgard S.E."/>
            <person name="Bellgard M.I."/>
        </authorList>
    </citation>
    <scope>NUCLEOTIDE SEQUENCE</scope>
    <source>
        <tissue evidence="2">Shoot tissue taken approximately 20 cm above the soil surface</tissue>
    </source>
</reference>
<keyword evidence="1" id="KW-1133">Transmembrane helix</keyword>